<gene>
    <name evidence="5" type="ORF">AYJ05_07445</name>
</gene>
<evidence type="ECO:0000256" key="1">
    <source>
        <dbReference type="ARBA" id="ARBA00023015"/>
    </source>
</evidence>
<comment type="caution">
    <text evidence="5">The sequence shown here is derived from an EMBL/GenBank/DDBJ whole genome shotgun (WGS) entry which is preliminary data.</text>
</comment>
<keyword evidence="6" id="KW-1185">Reference proteome</keyword>
<dbReference type="OrthoDB" id="4629660at2"/>
<dbReference type="AlphaFoldDB" id="A0A177I8C8"/>
<dbReference type="InterPro" id="IPR036390">
    <property type="entry name" value="WH_DNA-bd_sf"/>
</dbReference>
<evidence type="ECO:0000313" key="5">
    <source>
        <dbReference type="EMBL" id="OAH25053.1"/>
    </source>
</evidence>
<dbReference type="Pfam" id="PF12802">
    <property type="entry name" value="MarR_2"/>
    <property type="match status" value="1"/>
</dbReference>
<sequence>MQKSQPTKIDSTPVLIPLLLAAKSCVKEIAAAGERHELSVDEWLILDALSSSDGLTMSQLQQRCVGAASSITRAVDRMVERALVFREVGQADRRQVFVHISTLGDSLYTKISRELGRVEEQLNQELQDADIDPATLKAVLEKFN</sequence>
<evidence type="ECO:0000256" key="3">
    <source>
        <dbReference type="ARBA" id="ARBA00023163"/>
    </source>
</evidence>
<dbReference type="PANTHER" id="PTHR42756:SF1">
    <property type="entry name" value="TRANSCRIPTIONAL REPRESSOR OF EMRAB OPERON"/>
    <property type="match status" value="1"/>
</dbReference>
<keyword evidence="2" id="KW-0238">DNA-binding</keyword>
<dbReference type="InterPro" id="IPR000835">
    <property type="entry name" value="HTH_MarR-typ"/>
</dbReference>
<evidence type="ECO:0000256" key="2">
    <source>
        <dbReference type="ARBA" id="ARBA00023125"/>
    </source>
</evidence>
<dbReference type="Gene3D" id="1.10.10.10">
    <property type="entry name" value="Winged helix-like DNA-binding domain superfamily/Winged helix DNA-binding domain"/>
    <property type="match status" value="1"/>
</dbReference>
<proteinExistence type="predicted"/>
<dbReference type="RefSeq" id="WP_066840905.1">
    <property type="nucleotide sequence ID" value="NZ_CAJUDP010000030.1"/>
</dbReference>
<accession>A0A177I8C8</accession>
<dbReference type="GO" id="GO:0003700">
    <property type="term" value="F:DNA-binding transcription factor activity"/>
    <property type="evidence" value="ECO:0007669"/>
    <property type="project" value="InterPro"/>
</dbReference>
<dbReference type="SMART" id="SM00347">
    <property type="entry name" value="HTH_MARR"/>
    <property type="match status" value="1"/>
</dbReference>
<feature type="domain" description="HTH marR-type" evidence="4">
    <location>
        <begin position="11"/>
        <end position="144"/>
    </location>
</feature>
<dbReference type="STRING" id="1705.CA21670_04570"/>
<dbReference type="EMBL" id="LSTQ01000026">
    <property type="protein sequence ID" value="OAH25053.1"/>
    <property type="molecule type" value="Genomic_DNA"/>
</dbReference>
<dbReference type="GO" id="GO:0003677">
    <property type="term" value="F:DNA binding"/>
    <property type="evidence" value="ECO:0007669"/>
    <property type="project" value="UniProtKB-KW"/>
</dbReference>
<dbReference type="PANTHER" id="PTHR42756">
    <property type="entry name" value="TRANSCRIPTIONAL REGULATOR, MARR"/>
    <property type="match status" value="1"/>
</dbReference>
<dbReference type="SUPFAM" id="SSF46785">
    <property type="entry name" value="Winged helix' DNA-binding domain"/>
    <property type="match status" value="1"/>
</dbReference>
<dbReference type="InterPro" id="IPR036388">
    <property type="entry name" value="WH-like_DNA-bd_sf"/>
</dbReference>
<name>A0A177I8C8_9CORY</name>
<dbReference type="PROSITE" id="PS50995">
    <property type="entry name" value="HTH_MARR_2"/>
    <property type="match status" value="1"/>
</dbReference>
<evidence type="ECO:0000259" key="4">
    <source>
        <dbReference type="PROSITE" id="PS50995"/>
    </source>
</evidence>
<organism evidence="5 6">
    <name type="scientific">Corynebacterium stationis</name>
    <dbReference type="NCBI Taxonomy" id="1705"/>
    <lineage>
        <taxon>Bacteria</taxon>
        <taxon>Bacillati</taxon>
        <taxon>Actinomycetota</taxon>
        <taxon>Actinomycetes</taxon>
        <taxon>Mycobacteriales</taxon>
        <taxon>Corynebacteriaceae</taxon>
        <taxon>Corynebacterium</taxon>
    </lineage>
</organism>
<reference evidence="6" key="1">
    <citation type="submission" date="2016-02" db="EMBL/GenBank/DDBJ databases">
        <authorList>
            <person name="Kaur G."/>
            <person name="Nair G.R."/>
            <person name="Mayilraj S."/>
        </authorList>
    </citation>
    <scope>NUCLEOTIDE SEQUENCE [LARGE SCALE GENOMIC DNA]</scope>
    <source>
        <strain evidence="6">GA-15</strain>
    </source>
</reference>
<keyword evidence="3" id="KW-0804">Transcription</keyword>
<protein>
    <recommendedName>
        <fullName evidence="4">HTH marR-type domain-containing protein</fullName>
    </recommendedName>
</protein>
<dbReference type="Proteomes" id="UP000076947">
    <property type="component" value="Unassembled WGS sequence"/>
</dbReference>
<evidence type="ECO:0000313" key="6">
    <source>
        <dbReference type="Proteomes" id="UP000076947"/>
    </source>
</evidence>
<keyword evidence="1" id="KW-0805">Transcription regulation</keyword>